<dbReference type="RefSeq" id="WP_311656307.1">
    <property type="nucleotide sequence ID" value="NZ_JAVREX010000004.1"/>
</dbReference>
<organism evidence="2 3">
    <name type="scientific">Streptomyces salyersiae</name>
    <dbReference type="NCBI Taxonomy" id="3075530"/>
    <lineage>
        <taxon>Bacteria</taxon>
        <taxon>Bacillati</taxon>
        <taxon>Actinomycetota</taxon>
        <taxon>Actinomycetes</taxon>
        <taxon>Kitasatosporales</taxon>
        <taxon>Streptomycetaceae</taxon>
        <taxon>Streptomyces</taxon>
    </lineage>
</organism>
<dbReference type="InterPro" id="IPR011009">
    <property type="entry name" value="Kinase-like_dom_sf"/>
</dbReference>
<dbReference type="EMBL" id="JAVREX010000004">
    <property type="protein sequence ID" value="MDT0428538.1"/>
    <property type="molecule type" value="Genomic_DNA"/>
</dbReference>
<dbReference type="InterPro" id="IPR002575">
    <property type="entry name" value="Aminoglycoside_PTrfase"/>
</dbReference>
<dbReference type="PANTHER" id="PTHR21310">
    <property type="entry name" value="AMINOGLYCOSIDE PHOSPHOTRANSFERASE-RELATED-RELATED"/>
    <property type="match status" value="1"/>
</dbReference>
<dbReference type="Proteomes" id="UP001183777">
    <property type="component" value="Unassembled WGS sequence"/>
</dbReference>
<dbReference type="Pfam" id="PF01636">
    <property type="entry name" value="APH"/>
    <property type="match status" value="1"/>
</dbReference>
<dbReference type="Gene3D" id="3.90.1200.10">
    <property type="match status" value="1"/>
</dbReference>
<reference evidence="3" key="1">
    <citation type="submission" date="2023-07" db="EMBL/GenBank/DDBJ databases">
        <title>30 novel species of actinomycetes from the DSMZ collection.</title>
        <authorList>
            <person name="Nouioui I."/>
        </authorList>
    </citation>
    <scope>NUCLEOTIDE SEQUENCE [LARGE SCALE GENOMIC DNA]</scope>
    <source>
        <strain evidence="3">DSM 41770</strain>
    </source>
</reference>
<dbReference type="GO" id="GO:0016740">
    <property type="term" value="F:transferase activity"/>
    <property type="evidence" value="ECO:0007669"/>
    <property type="project" value="UniProtKB-KW"/>
</dbReference>
<dbReference type="SUPFAM" id="SSF56112">
    <property type="entry name" value="Protein kinase-like (PK-like)"/>
    <property type="match status" value="1"/>
</dbReference>
<accession>A0ABU2RJR8</accession>
<dbReference type="PANTHER" id="PTHR21310:SF15">
    <property type="entry name" value="AMINOGLYCOSIDE PHOSPHOTRANSFERASE DOMAIN-CONTAINING PROTEIN"/>
    <property type="match status" value="1"/>
</dbReference>
<keyword evidence="3" id="KW-1185">Reference proteome</keyword>
<feature type="domain" description="Aminoglycoside phosphotransferase" evidence="1">
    <location>
        <begin position="31"/>
        <end position="276"/>
    </location>
</feature>
<proteinExistence type="predicted"/>
<gene>
    <name evidence="2" type="ORF">RM649_12885</name>
</gene>
<comment type="caution">
    <text evidence="2">The sequence shown here is derived from an EMBL/GenBank/DDBJ whole genome shotgun (WGS) entry which is preliminary data.</text>
</comment>
<evidence type="ECO:0000313" key="3">
    <source>
        <dbReference type="Proteomes" id="UP001183777"/>
    </source>
</evidence>
<keyword evidence="2" id="KW-0808">Transferase</keyword>
<evidence type="ECO:0000313" key="2">
    <source>
        <dbReference type="EMBL" id="MDT0428538.1"/>
    </source>
</evidence>
<dbReference type="InterPro" id="IPR051678">
    <property type="entry name" value="AGP_Transferase"/>
</dbReference>
<evidence type="ECO:0000259" key="1">
    <source>
        <dbReference type="Pfam" id="PF01636"/>
    </source>
</evidence>
<dbReference type="EC" id="2.7.1.-" evidence="2"/>
<name>A0ABU2RJR8_9ACTN</name>
<sequence length="342" mass="35999">MPVDPVPAVLDAVRALGAAGAPGGPPPLCETLTGGTYNAVTRMTFADGRDWVVKVPPSHSAGLRYEQHLLVGEAAFYEAAATVGGDLVPRVVHTDPDPGSATGAYVVMTACPGRPWSDLAADLTESERRRLRTELGALVGRLHTVTGADGFGYPGEPLGPLSPTWREAFTAMTGAVLDDAEAYAARLPRPVSEIRALLGSAAYVLDEVVRPALVHFDLWEGNVLLTGEPGARALGGIIDGERMFWGDPAADLVSTALLGDIEDDEDFLAGYAAGAGAPVVFTASLRLRLALYRSYLYLIMLVETVPRQASGEALEWVRTRVAPQLDAALDEVAGAVSRRTAG</sequence>
<protein>
    <submittedName>
        <fullName evidence="2">Aminoglycoside phosphotransferase family protein</fullName>
        <ecNumber evidence="2">2.7.1.-</ecNumber>
    </submittedName>
</protein>